<gene>
    <name evidence="1" type="ORF">F7O97_11595</name>
</gene>
<accession>A0A643J0N9</accession>
<organism evidence="1">
    <name type="scientific">Pseudomonas aeruginosa</name>
    <dbReference type="NCBI Taxonomy" id="287"/>
    <lineage>
        <taxon>Bacteria</taxon>
        <taxon>Pseudomonadati</taxon>
        <taxon>Pseudomonadota</taxon>
        <taxon>Gammaproteobacteria</taxon>
        <taxon>Pseudomonadales</taxon>
        <taxon>Pseudomonadaceae</taxon>
        <taxon>Pseudomonas</taxon>
    </lineage>
</organism>
<evidence type="ECO:0000313" key="1">
    <source>
        <dbReference type="EMBL" id="KAB0765082.1"/>
    </source>
</evidence>
<dbReference type="AlphaFoldDB" id="A0A643J0N9"/>
<dbReference type="EMBL" id="VZIV01000019">
    <property type="protein sequence ID" value="KAB0765082.1"/>
    <property type="molecule type" value="Genomic_DNA"/>
</dbReference>
<dbReference type="RefSeq" id="WP_023083218.1">
    <property type="nucleotide sequence ID" value="NZ_CAADJY010000101.1"/>
</dbReference>
<sequence length="72" mass="8208">MATKDHEFTVGKGQTIWAGKSHYPDLVRLVVPKDQAVALAHKILRAYELARPEDMYLDEIPLYGELEPLDDE</sequence>
<protein>
    <submittedName>
        <fullName evidence="1">Uncharacterized protein</fullName>
    </submittedName>
</protein>
<proteinExistence type="predicted"/>
<comment type="caution">
    <text evidence="1">The sequence shown here is derived from an EMBL/GenBank/DDBJ whole genome shotgun (WGS) entry which is preliminary data.</text>
</comment>
<reference evidence="1" key="1">
    <citation type="submission" date="2019-09" db="EMBL/GenBank/DDBJ databases">
        <title>Whole genome sequence analysis of bacterial isolates in patients.</title>
        <authorList>
            <person name="Jeong K.C."/>
        </authorList>
    </citation>
    <scope>NUCLEOTIDE SEQUENCE</scope>
    <source>
        <strain evidence="1">KCJ3K105</strain>
    </source>
</reference>
<name>A0A643J0N9_PSEAI</name>